<proteinExistence type="predicted"/>
<dbReference type="Proteomes" id="UP001216907">
    <property type="component" value="Unassembled WGS sequence"/>
</dbReference>
<dbReference type="RefSeq" id="WP_277859621.1">
    <property type="nucleotide sequence ID" value="NZ_JARRAG010000001.1"/>
</dbReference>
<name>A0ABT6F6Q9_9BACT</name>
<accession>A0ABT6F6Q9</accession>
<keyword evidence="2" id="KW-1185">Reference proteome</keyword>
<protein>
    <submittedName>
        <fullName evidence="1">Uncharacterized protein</fullName>
    </submittedName>
</protein>
<comment type="caution">
    <text evidence="1">The sequence shown here is derived from an EMBL/GenBank/DDBJ whole genome shotgun (WGS) entry which is preliminary data.</text>
</comment>
<sequence>MGERSWELAVMACFFAALLVWALATSGEPEWDDEEWEGGE</sequence>
<reference evidence="1 2" key="1">
    <citation type="submission" date="2023-03" db="EMBL/GenBank/DDBJ databases">
        <title>Paludisphaera mucosa sp. nov. a novel planctomycete from northern fen.</title>
        <authorList>
            <person name="Ivanova A."/>
        </authorList>
    </citation>
    <scope>NUCLEOTIDE SEQUENCE [LARGE SCALE GENOMIC DNA]</scope>
    <source>
        <strain evidence="1 2">Pla2</strain>
    </source>
</reference>
<evidence type="ECO:0000313" key="1">
    <source>
        <dbReference type="EMBL" id="MDG3003267.1"/>
    </source>
</evidence>
<dbReference type="EMBL" id="JARRAG010000001">
    <property type="protein sequence ID" value="MDG3003267.1"/>
    <property type="molecule type" value="Genomic_DNA"/>
</dbReference>
<organism evidence="1 2">
    <name type="scientific">Paludisphaera mucosa</name>
    <dbReference type="NCBI Taxonomy" id="3030827"/>
    <lineage>
        <taxon>Bacteria</taxon>
        <taxon>Pseudomonadati</taxon>
        <taxon>Planctomycetota</taxon>
        <taxon>Planctomycetia</taxon>
        <taxon>Isosphaerales</taxon>
        <taxon>Isosphaeraceae</taxon>
        <taxon>Paludisphaera</taxon>
    </lineage>
</organism>
<evidence type="ECO:0000313" key="2">
    <source>
        <dbReference type="Proteomes" id="UP001216907"/>
    </source>
</evidence>
<gene>
    <name evidence="1" type="ORF">PZE19_05775</name>
</gene>